<evidence type="ECO:0000313" key="2">
    <source>
        <dbReference type="EMBL" id="MBP2052014.1"/>
    </source>
</evidence>
<dbReference type="Proteomes" id="UP001519309">
    <property type="component" value="Unassembled WGS sequence"/>
</dbReference>
<proteinExistence type="predicted"/>
<protein>
    <recommendedName>
        <fullName evidence="4">Secreted protein</fullName>
    </recommendedName>
</protein>
<accession>A0ABS4LX83</accession>
<feature type="region of interest" description="Disordered" evidence="1">
    <location>
        <begin position="191"/>
        <end position="220"/>
    </location>
</feature>
<dbReference type="EMBL" id="JAGGLP010000010">
    <property type="protein sequence ID" value="MBP2052014.1"/>
    <property type="molecule type" value="Genomic_DNA"/>
</dbReference>
<gene>
    <name evidence="2" type="ORF">J2Z21_004996</name>
</gene>
<evidence type="ECO:0000256" key="1">
    <source>
        <dbReference type="SAM" id="MobiDB-lite"/>
    </source>
</evidence>
<dbReference type="InterPro" id="IPR036444">
    <property type="entry name" value="PLipase_A2_dom_sf"/>
</dbReference>
<dbReference type="InterPro" id="IPR015141">
    <property type="entry name" value="PLipase_A2_prok/fun"/>
</dbReference>
<dbReference type="Pfam" id="PF09056">
    <property type="entry name" value="Phospholip_A2_3"/>
    <property type="match status" value="1"/>
</dbReference>
<evidence type="ECO:0008006" key="4">
    <source>
        <dbReference type="Google" id="ProtNLM"/>
    </source>
</evidence>
<dbReference type="RefSeq" id="WP_079146734.1">
    <property type="nucleotide sequence ID" value="NZ_CP016279.1"/>
</dbReference>
<dbReference type="SUPFAM" id="SSF48619">
    <property type="entry name" value="Phospholipase A2, PLA2"/>
    <property type="match status" value="1"/>
</dbReference>
<keyword evidence="3" id="KW-1185">Reference proteome</keyword>
<sequence>MPKHRAVRQHRAAAVSAARRVSAGAAVAALGITGLVGFASTAYADDGSSSGSVEFPDDSLNTEAFNRIMHEPLDEFAQEEQANNPAGSNDPIVDANGIRWDTDGCSDPTGEFGGGDARIACERHDVAYRTLEQNDLWNADSMNDANRNFTDDLSTLQQQGRISETQEVGLGVGAGVGSNLPSSAFGYEINGLPQYDGSTGSPFDGQADADGVFQPSEGAR</sequence>
<evidence type="ECO:0000313" key="3">
    <source>
        <dbReference type="Proteomes" id="UP001519309"/>
    </source>
</evidence>
<reference evidence="2 3" key="1">
    <citation type="submission" date="2021-03" db="EMBL/GenBank/DDBJ databases">
        <title>Genomic Encyclopedia of Type Strains, Phase IV (KMG-IV): sequencing the most valuable type-strain genomes for metagenomic binning, comparative biology and taxonomic classification.</title>
        <authorList>
            <person name="Goeker M."/>
        </authorList>
    </citation>
    <scope>NUCLEOTIDE SEQUENCE [LARGE SCALE GENOMIC DNA]</scope>
    <source>
        <strain evidence="2 3">DSM 40499</strain>
    </source>
</reference>
<name>A0ABS4LX83_9ACTN</name>
<comment type="caution">
    <text evidence="2">The sequence shown here is derived from an EMBL/GenBank/DDBJ whole genome shotgun (WGS) entry which is preliminary data.</text>
</comment>
<organism evidence="2 3">
    <name type="scientific">Streptomyces griseochromogenes</name>
    <dbReference type="NCBI Taxonomy" id="68214"/>
    <lineage>
        <taxon>Bacteria</taxon>
        <taxon>Bacillati</taxon>
        <taxon>Actinomycetota</taxon>
        <taxon>Actinomycetes</taxon>
        <taxon>Kitasatosporales</taxon>
        <taxon>Streptomycetaceae</taxon>
        <taxon>Streptomyces</taxon>
    </lineage>
</organism>
<dbReference type="Gene3D" id="1.20.90.10">
    <property type="entry name" value="Phospholipase A2 domain"/>
    <property type="match status" value="1"/>
</dbReference>